<dbReference type="AlphaFoldDB" id="A0A0H2S6H9"/>
<accession>A0A0H2S6H9</accession>
<keyword evidence="2" id="KW-1185">Reference proteome</keyword>
<evidence type="ECO:0000313" key="2">
    <source>
        <dbReference type="Proteomes" id="UP000053477"/>
    </source>
</evidence>
<proteinExistence type="predicted"/>
<dbReference type="EMBL" id="KQ085978">
    <property type="protein sequence ID" value="KLO12406.1"/>
    <property type="molecule type" value="Genomic_DNA"/>
</dbReference>
<protein>
    <submittedName>
        <fullName evidence="1">Uncharacterized protein</fullName>
    </submittedName>
</protein>
<reference evidence="1 2" key="1">
    <citation type="submission" date="2015-04" db="EMBL/GenBank/DDBJ databases">
        <title>Complete genome sequence of Schizopora paradoxa KUC8140, a cosmopolitan wood degrader in East Asia.</title>
        <authorList>
            <consortium name="DOE Joint Genome Institute"/>
            <person name="Min B."/>
            <person name="Park H."/>
            <person name="Jang Y."/>
            <person name="Kim J.-J."/>
            <person name="Kim K.H."/>
            <person name="Pangilinan J."/>
            <person name="Lipzen A."/>
            <person name="Riley R."/>
            <person name="Grigoriev I.V."/>
            <person name="Spatafora J.W."/>
            <person name="Choi I.-G."/>
        </authorList>
    </citation>
    <scope>NUCLEOTIDE SEQUENCE [LARGE SCALE GENOMIC DNA]</scope>
    <source>
        <strain evidence="1 2">KUC8140</strain>
    </source>
</reference>
<name>A0A0H2S6H9_9AGAM</name>
<dbReference type="InParanoid" id="A0A0H2S6H9"/>
<gene>
    <name evidence="1" type="ORF">SCHPADRAFT_890802</name>
</gene>
<organism evidence="1 2">
    <name type="scientific">Schizopora paradoxa</name>
    <dbReference type="NCBI Taxonomy" id="27342"/>
    <lineage>
        <taxon>Eukaryota</taxon>
        <taxon>Fungi</taxon>
        <taxon>Dikarya</taxon>
        <taxon>Basidiomycota</taxon>
        <taxon>Agaricomycotina</taxon>
        <taxon>Agaricomycetes</taxon>
        <taxon>Hymenochaetales</taxon>
        <taxon>Schizoporaceae</taxon>
        <taxon>Schizopora</taxon>
    </lineage>
</organism>
<dbReference type="Proteomes" id="UP000053477">
    <property type="component" value="Unassembled WGS sequence"/>
</dbReference>
<sequence length="109" mass="12199">MPVNDLMPYLVFSTISRYIQLIDVVLIAVPIGKEFQVFATIRDASSPQVPFIIDSNACSNKDTATLKCMIKCYKWLKERSCKCEEGNAYSAAMGLCELDPVFGPDLRKL</sequence>
<evidence type="ECO:0000313" key="1">
    <source>
        <dbReference type="EMBL" id="KLO12406.1"/>
    </source>
</evidence>